<evidence type="ECO:0000259" key="2">
    <source>
        <dbReference type="Pfam" id="PF01926"/>
    </source>
</evidence>
<sequence>MSTSTHIASTLDHSRQLSRSTDATSFERDFPPSVPTGPPKNIIIFGEMGVGKSSLVNLIAGKKLADTSSKAESCTFAATPHPVTVNSQPFVLFDTAGMNEPQNLSNKKEARDAFVDAAKQAVQLISKLDREGGIALLVFCMQGGRVTRSMQHAYTFFVNVLCNDRVPVAVIATKLETEEDMDGWWEENKELLDRYGVASNGHACITATTGYKGCYQERYDQSRVKVHKLLLELSAGDPYKEPKENWVTRLVLHMRRILPPAFTDRELQKKLVKSCGLTESEAKDVVQSIRKEEKIKKKGGRV</sequence>
<dbReference type="Pfam" id="PF01926">
    <property type="entry name" value="MMR_HSR1"/>
    <property type="match status" value="1"/>
</dbReference>
<dbReference type="Gene3D" id="3.40.50.300">
    <property type="entry name" value="P-loop containing nucleotide triphosphate hydrolases"/>
    <property type="match status" value="1"/>
</dbReference>
<proteinExistence type="predicted"/>
<dbReference type="EMBL" id="KN839849">
    <property type="protein sequence ID" value="KIJ63798.1"/>
    <property type="molecule type" value="Genomic_DNA"/>
</dbReference>
<dbReference type="AlphaFoldDB" id="A0A0C9W8I1"/>
<keyword evidence="4" id="KW-1185">Reference proteome</keyword>
<feature type="region of interest" description="Disordered" evidence="1">
    <location>
        <begin position="1"/>
        <end position="38"/>
    </location>
</feature>
<protein>
    <recommendedName>
        <fullName evidence="2">G domain-containing protein</fullName>
    </recommendedName>
</protein>
<gene>
    <name evidence="3" type="ORF">HYDPIDRAFT_155331</name>
</gene>
<evidence type="ECO:0000313" key="4">
    <source>
        <dbReference type="Proteomes" id="UP000053820"/>
    </source>
</evidence>
<dbReference type="InterPro" id="IPR027417">
    <property type="entry name" value="P-loop_NTPase"/>
</dbReference>
<dbReference type="SUPFAM" id="SSF52540">
    <property type="entry name" value="P-loop containing nucleoside triphosphate hydrolases"/>
    <property type="match status" value="1"/>
</dbReference>
<feature type="domain" description="G" evidence="2">
    <location>
        <begin position="42"/>
        <end position="124"/>
    </location>
</feature>
<organism evidence="3 4">
    <name type="scientific">Hydnomerulius pinastri MD-312</name>
    <dbReference type="NCBI Taxonomy" id="994086"/>
    <lineage>
        <taxon>Eukaryota</taxon>
        <taxon>Fungi</taxon>
        <taxon>Dikarya</taxon>
        <taxon>Basidiomycota</taxon>
        <taxon>Agaricomycotina</taxon>
        <taxon>Agaricomycetes</taxon>
        <taxon>Agaricomycetidae</taxon>
        <taxon>Boletales</taxon>
        <taxon>Boletales incertae sedis</taxon>
        <taxon>Leucogyrophana</taxon>
    </lineage>
</organism>
<evidence type="ECO:0000256" key="1">
    <source>
        <dbReference type="SAM" id="MobiDB-lite"/>
    </source>
</evidence>
<dbReference type="CDD" id="cd00882">
    <property type="entry name" value="Ras_like_GTPase"/>
    <property type="match status" value="1"/>
</dbReference>
<dbReference type="Proteomes" id="UP000053820">
    <property type="component" value="Unassembled WGS sequence"/>
</dbReference>
<dbReference type="GO" id="GO:0005525">
    <property type="term" value="F:GTP binding"/>
    <property type="evidence" value="ECO:0007669"/>
    <property type="project" value="InterPro"/>
</dbReference>
<dbReference type="InterPro" id="IPR006073">
    <property type="entry name" value="GTP-bd"/>
</dbReference>
<dbReference type="OrthoDB" id="8954335at2759"/>
<dbReference type="HOGENOM" id="CLU_050405_0_0_1"/>
<evidence type="ECO:0000313" key="3">
    <source>
        <dbReference type="EMBL" id="KIJ63798.1"/>
    </source>
</evidence>
<reference evidence="3 4" key="1">
    <citation type="submission" date="2014-04" db="EMBL/GenBank/DDBJ databases">
        <title>Evolutionary Origins and Diversification of the Mycorrhizal Mutualists.</title>
        <authorList>
            <consortium name="DOE Joint Genome Institute"/>
            <consortium name="Mycorrhizal Genomics Consortium"/>
            <person name="Kohler A."/>
            <person name="Kuo A."/>
            <person name="Nagy L.G."/>
            <person name="Floudas D."/>
            <person name="Copeland A."/>
            <person name="Barry K.W."/>
            <person name="Cichocki N."/>
            <person name="Veneault-Fourrey C."/>
            <person name="LaButti K."/>
            <person name="Lindquist E.A."/>
            <person name="Lipzen A."/>
            <person name="Lundell T."/>
            <person name="Morin E."/>
            <person name="Murat C."/>
            <person name="Riley R."/>
            <person name="Ohm R."/>
            <person name="Sun H."/>
            <person name="Tunlid A."/>
            <person name="Henrissat B."/>
            <person name="Grigoriev I.V."/>
            <person name="Hibbett D.S."/>
            <person name="Martin F."/>
        </authorList>
    </citation>
    <scope>NUCLEOTIDE SEQUENCE [LARGE SCALE GENOMIC DNA]</scope>
    <source>
        <strain evidence="3 4">MD-312</strain>
    </source>
</reference>
<accession>A0A0C9W8I1</accession>
<name>A0A0C9W8I1_9AGAM</name>